<accession>A0A9D4GP15</accession>
<keyword evidence="2" id="KW-1185">Reference proteome</keyword>
<evidence type="ECO:0000313" key="2">
    <source>
        <dbReference type="Proteomes" id="UP000828390"/>
    </source>
</evidence>
<sequence>MFGAYQRWCRTTSTRVRFYEKMLDMCELIEDPDLPKAGRHRALERAEIRKSEKAVVNTMAVIRSFSNPFISTDKEHVYR</sequence>
<reference evidence="1" key="1">
    <citation type="journal article" date="2019" name="bioRxiv">
        <title>The Genome of the Zebra Mussel, Dreissena polymorpha: A Resource for Invasive Species Research.</title>
        <authorList>
            <person name="McCartney M.A."/>
            <person name="Auch B."/>
            <person name="Kono T."/>
            <person name="Mallez S."/>
            <person name="Zhang Y."/>
            <person name="Obille A."/>
            <person name="Becker A."/>
            <person name="Abrahante J.E."/>
            <person name="Garbe J."/>
            <person name="Badalamenti J.P."/>
            <person name="Herman A."/>
            <person name="Mangelson H."/>
            <person name="Liachko I."/>
            <person name="Sullivan S."/>
            <person name="Sone E.D."/>
            <person name="Koren S."/>
            <person name="Silverstein K.A.T."/>
            <person name="Beckman K.B."/>
            <person name="Gohl D.M."/>
        </authorList>
    </citation>
    <scope>NUCLEOTIDE SEQUENCE</scope>
    <source>
        <strain evidence="1">Duluth1</strain>
        <tissue evidence="1">Whole animal</tissue>
    </source>
</reference>
<comment type="caution">
    <text evidence="1">The sequence shown here is derived from an EMBL/GenBank/DDBJ whole genome shotgun (WGS) entry which is preliminary data.</text>
</comment>
<protein>
    <submittedName>
        <fullName evidence="1">Uncharacterized protein</fullName>
    </submittedName>
</protein>
<gene>
    <name evidence="1" type="ORF">DPMN_122704</name>
</gene>
<name>A0A9D4GP15_DREPO</name>
<dbReference type="EMBL" id="JAIWYP010000005">
    <property type="protein sequence ID" value="KAH3820951.1"/>
    <property type="molecule type" value="Genomic_DNA"/>
</dbReference>
<dbReference type="Proteomes" id="UP000828390">
    <property type="component" value="Unassembled WGS sequence"/>
</dbReference>
<proteinExistence type="predicted"/>
<dbReference type="AlphaFoldDB" id="A0A9D4GP15"/>
<reference evidence="1" key="2">
    <citation type="submission" date="2020-11" db="EMBL/GenBank/DDBJ databases">
        <authorList>
            <person name="McCartney M.A."/>
            <person name="Auch B."/>
            <person name="Kono T."/>
            <person name="Mallez S."/>
            <person name="Becker A."/>
            <person name="Gohl D.M."/>
            <person name="Silverstein K.A.T."/>
            <person name="Koren S."/>
            <person name="Bechman K.B."/>
            <person name="Herman A."/>
            <person name="Abrahante J.E."/>
            <person name="Garbe J."/>
        </authorList>
    </citation>
    <scope>NUCLEOTIDE SEQUENCE</scope>
    <source>
        <strain evidence="1">Duluth1</strain>
        <tissue evidence="1">Whole animal</tissue>
    </source>
</reference>
<evidence type="ECO:0000313" key="1">
    <source>
        <dbReference type="EMBL" id="KAH3820951.1"/>
    </source>
</evidence>
<organism evidence="1 2">
    <name type="scientific">Dreissena polymorpha</name>
    <name type="common">Zebra mussel</name>
    <name type="synonym">Mytilus polymorpha</name>
    <dbReference type="NCBI Taxonomy" id="45954"/>
    <lineage>
        <taxon>Eukaryota</taxon>
        <taxon>Metazoa</taxon>
        <taxon>Spiralia</taxon>
        <taxon>Lophotrochozoa</taxon>
        <taxon>Mollusca</taxon>
        <taxon>Bivalvia</taxon>
        <taxon>Autobranchia</taxon>
        <taxon>Heteroconchia</taxon>
        <taxon>Euheterodonta</taxon>
        <taxon>Imparidentia</taxon>
        <taxon>Neoheterodontei</taxon>
        <taxon>Myida</taxon>
        <taxon>Dreissenoidea</taxon>
        <taxon>Dreissenidae</taxon>
        <taxon>Dreissena</taxon>
    </lineage>
</organism>